<accession>A0A1Y1X546</accession>
<evidence type="ECO:0000256" key="7">
    <source>
        <dbReference type="SAM" id="Phobius"/>
    </source>
</evidence>
<evidence type="ECO:0000256" key="4">
    <source>
        <dbReference type="ARBA" id="ARBA00022729"/>
    </source>
</evidence>
<feature type="transmembrane region" description="Helical" evidence="7">
    <location>
        <begin position="292"/>
        <end position="314"/>
    </location>
</feature>
<dbReference type="PANTHER" id="PTHR48054">
    <property type="entry name" value="RECEPTOR KINASE-LIKE PROTEIN XA21"/>
    <property type="match status" value="1"/>
</dbReference>
<proteinExistence type="predicted"/>
<dbReference type="EMBL" id="MCFG01000131">
    <property type="protein sequence ID" value="ORX80941.1"/>
    <property type="molecule type" value="Genomic_DNA"/>
</dbReference>
<dbReference type="STRING" id="1754192.A0A1Y1X546"/>
<dbReference type="PANTHER" id="PTHR48054:SF47">
    <property type="entry name" value="OS06G0179800 PROTEIN"/>
    <property type="match status" value="1"/>
</dbReference>
<evidence type="ECO:0000256" key="3">
    <source>
        <dbReference type="ARBA" id="ARBA00022614"/>
    </source>
</evidence>
<keyword evidence="5" id="KW-0677">Repeat</keyword>
<comment type="caution">
    <text evidence="9">The sequence shown here is derived from an EMBL/GenBank/DDBJ whole genome shotgun (WGS) entry which is preliminary data.</text>
</comment>
<evidence type="ECO:0000313" key="10">
    <source>
        <dbReference type="Proteomes" id="UP000193944"/>
    </source>
</evidence>
<dbReference type="Gene3D" id="3.80.10.10">
    <property type="entry name" value="Ribonuclease Inhibitor"/>
    <property type="match status" value="2"/>
</dbReference>
<protein>
    <submittedName>
        <fullName evidence="9">L domain-like protein</fullName>
    </submittedName>
</protein>
<feature type="signal peptide" evidence="8">
    <location>
        <begin position="1"/>
        <end position="22"/>
    </location>
</feature>
<dbReference type="AlphaFoldDB" id="A0A1Y1X546"/>
<organism evidence="9 10">
    <name type="scientific">Anaeromyces robustus</name>
    <dbReference type="NCBI Taxonomy" id="1754192"/>
    <lineage>
        <taxon>Eukaryota</taxon>
        <taxon>Fungi</taxon>
        <taxon>Fungi incertae sedis</taxon>
        <taxon>Chytridiomycota</taxon>
        <taxon>Chytridiomycota incertae sedis</taxon>
        <taxon>Neocallimastigomycetes</taxon>
        <taxon>Neocallimastigales</taxon>
        <taxon>Neocallimastigaceae</taxon>
        <taxon>Anaeromyces</taxon>
    </lineage>
</organism>
<reference evidence="9 10" key="2">
    <citation type="submission" date="2016-08" db="EMBL/GenBank/DDBJ databases">
        <title>Pervasive Adenine N6-methylation of Active Genes in Fungi.</title>
        <authorList>
            <consortium name="DOE Joint Genome Institute"/>
            <person name="Mondo S.J."/>
            <person name="Dannebaum R.O."/>
            <person name="Kuo R.C."/>
            <person name="Labutti K."/>
            <person name="Haridas S."/>
            <person name="Kuo A."/>
            <person name="Salamov A."/>
            <person name="Ahrendt S.R."/>
            <person name="Lipzen A."/>
            <person name="Sullivan W."/>
            <person name="Andreopoulos W.B."/>
            <person name="Clum A."/>
            <person name="Lindquist E."/>
            <person name="Daum C."/>
            <person name="Ramamoorthy G.K."/>
            <person name="Gryganskyi A."/>
            <person name="Culley D."/>
            <person name="Magnuson J.K."/>
            <person name="James T.Y."/>
            <person name="O'Malley M.A."/>
            <person name="Stajich J.E."/>
            <person name="Spatafora J.W."/>
            <person name="Visel A."/>
            <person name="Grigoriev I.V."/>
        </authorList>
    </citation>
    <scope>NUCLEOTIDE SEQUENCE [LARGE SCALE GENOMIC DNA]</scope>
    <source>
        <strain evidence="9 10">S4</strain>
    </source>
</reference>
<keyword evidence="10" id="KW-1185">Reference proteome</keyword>
<keyword evidence="3" id="KW-0433">Leucine-rich repeat</keyword>
<dbReference type="Pfam" id="PF13855">
    <property type="entry name" value="LRR_8"/>
    <property type="match status" value="1"/>
</dbReference>
<dbReference type="GO" id="GO:0005886">
    <property type="term" value="C:plasma membrane"/>
    <property type="evidence" value="ECO:0007669"/>
    <property type="project" value="UniProtKB-SubCell"/>
</dbReference>
<dbReference type="Pfam" id="PF00560">
    <property type="entry name" value="LRR_1"/>
    <property type="match status" value="2"/>
</dbReference>
<evidence type="ECO:0000313" key="9">
    <source>
        <dbReference type="EMBL" id="ORX80941.1"/>
    </source>
</evidence>
<evidence type="ECO:0000256" key="5">
    <source>
        <dbReference type="ARBA" id="ARBA00022737"/>
    </source>
</evidence>
<comment type="subcellular location">
    <subcellularLocation>
        <location evidence="1">Cell membrane</location>
    </subcellularLocation>
</comment>
<sequence length="336" mass="37775">MKNILLKIAFVATCFQSKFVYSQEPVNDCKLLEDIFTQWNRNDLVTWDSSIDGSCCDMTSIVCDPHHGYYRIAELKLRQKGFTGTIPREITKLKYLNYLTLAENSLSGTLPDNLDELIYLTKFSLRSNQLEGQIPNNIGNIDGIFHLDLSGNKFTGNIPSSFANLKQLQFLNLTTNLLQGYIPESFRGLKKLTTFQLEENNQLSGYVPLIPTVSNCTYEQTNLCYLDGAICKSTAHQCSTAEIEDTRKNNGYNDYSEDKSNNSSNNSSCNCNLTSNDSLFGSIGNYFSNMGLIAKILVGVILLVIIGLILYCIFGGKSKHQHNSPPPSRRDYINYY</sequence>
<dbReference type="InterPro" id="IPR032675">
    <property type="entry name" value="LRR_dom_sf"/>
</dbReference>
<dbReference type="InterPro" id="IPR001611">
    <property type="entry name" value="Leu-rich_rpt"/>
</dbReference>
<gene>
    <name evidence="9" type="ORF">BCR32DRAFT_268601</name>
</gene>
<dbReference type="SUPFAM" id="SSF52058">
    <property type="entry name" value="L domain-like"/>
    <property type="match status" value="1"/>
</dbReference>
<keyword evidence="4 8" id="KW-0732">Signal</keyword>
<evidence type="ECO:0000256" key="2">
    <source>
        <dbReference type="ARBA" id="ARBA00022475"/>
    </source>
</evidence>
<dbReference type="InterPro" id="IPR052592">
    <property type="entry name" value="LRR-RLK"/>
</dbReference>
<name>A0A1Y1X546_9FUNG</name>
<keyword evidence="2" id="KW-1003">Cell membrane</keyword>
<keyword evidence="7" id="KW-0812">Transmembrane</keyword>
<keyword evidence="7" id="KW-1133">Transmembrane helix</keyword>
<evidence type="ECO:0000256" key="1">
    <source>
        <dbReference type="ARBA" id="ARBA00004236"/>
    </source>
</evidence>
<dbReference type="Proteomes" id="UP000193944">
    <property type="component" value="Unassembled WGS sequence"/>
</dbReference>
<evidence type="ECO:0000256" key="8">
    <source>
        <dbReference type="SAM" id="SignalP"/>
    </source>
</evidence>
<evidence type="ECO:0000256" key="6">
    <source>
        <dbReference type="ARBA" id="ARBA00023136"/>
    </source>
</evidence>
<feature type="chain" id="PRO_5013254332" evidence="8">
    <location>
        <begin position="23"/>
        <end position="336"/>
    </location>
</feature>
<keyword evidence="6 7" id="KW-0472">Membrane</keyword>
<dbReference type="OrthoDB" id="1394818at2759"/>
<reference evidence="9 10" key="1">
    <citation type="submission" date="2016-08" db="EMBL/GenBank/DDBJ databases">
        <title>A Parts List for Fungal Cellulosomes Revealed by Comparative Genomics.</title>
        <authorList>
            <consortium name="DOE Joint Genome Institute"/>
            <person name="Haitjema C.H."/>
            <person name="Gilmore S.P."/>
            <person name="Henske J.K."/>
            <person name="Solomon K.V."/>
            <person name="De Groot R."/>
            <person name="Kuo A."/>
            <person name="Mondo S.J."/>
            <person name="Salamov A.A."/>
            <person name="Labutti K."/>
            <person name="Zhao Z."/>
            <person name="Chiniquy J."/>
            <person name="Barry K."/>
            <person name="Brewer H.M."/>
            <person name="Purvine S.O."/>
            <person name="Wright A.T."/>
            <person name="Boxma B."/>
            <person name="Van Alen T."/>
            <person name="Hackstein J.H."/>
            <person name="Baker S.E."/>
            <person name="Grigoriev I.V."/>
            <person name="O'Malley M.A."/>
        </authorList>
    </citation>
    <scope>NUCLEOTIDE SEQUENCE [LARGE SCALE GENOMIC DNA]</scope>
    <source>
        <strain evidence="9 10">S4</strain>
    </source>
</reference>
<dbReference type="FunFam" id="3.80.10.10:FF:000299">
    <property type="entry name" value="Piriformospora indica-insensitive protein 2"/>
    <property type="match status" value="1"/>
</dbReference>